<dbReference type="InterPro" id="IPR005145">
    <property type="entry name" value="Sua5_C"/>
</dbReference>
<evidence type="ECO:0000256" key="2">
    <source>
        <dbReference type="ARBA" id="ARBA00007663"/>
    </source>
</evidence>
<comment type="catalytic activity">
    <reaction evidence="12 13">
        <text>L-threonine + hydrogencarbonate + ATP = L-threonylcarbamoyladenylate + diphosphate + H2O</text>
        <dbReference type="Rhea" id="RHEA:36407"/>
        <dbReference type="ChEBI" id="CHEBI:15377"/>
        <dbReference type="ChEBI" id="CHEBI:17544"/>
        <dbReference type="ChEBI" id="CHEBI:30616"/>
        <dbReference type="ChEBI" id="CHEBI:33019"/>
        <dbReference type="ChEBI" id="CHEBI:57926"/>
        <dbReference type="ChEBI" id="CHEBI:73682"/>
        <dbReference type="EC" id="2.7.7.87"/>
    </reaction>
</comment>
<dbReference type="Pfam" id="PF01300">
    <property type="entry name" value="Sua5_yciO_yrdC"/>
    <property type="match status" value="1"/>
</dbReference>
<dbReference type="PANTHER" id="PTHR17490:SF16">
    <property type="entry name" value="THREONYLCARBAMOYL-AMP SYNTHASE"/>
    <property type="match status" value="1"/>
</dbReference>
<dbReference type="EMBL" id="JAEKJA010000003">
    <property type="protein sequence ID" value="MBJ3774893.1"/>
    <property type="molecule type" value="Genomic_DNA"/>
</dbReference>
<feature type="binding site" evidence="14">
    <location>
        <position position="125"/>
    </location>
    <ligand>
        <name>ATP</name>
        <dbReference type="ChEBI" id="CHEBI:30616"/>
    </ligand>
</feature>
<dbReference type="GO" id="GO:0005737">
    <property type="term" value="C:cytoplasm"/>
    <property type="evidence" value="ECO:0007669"/>
    <property type="project" value="UniProtKB-SubCell"/>
</dbReference>
<dbReference type="Gene3D" id="3.40.50.11030">
    <property type="entry name" value="Threonylcarbamoyl-AMP synthase, C-terminal domain"/>
    <property type="match status" value="1"/>
</dbReference>
<keyword evidence="5 13" id="KW-0963">Cytoplasm</keyword>
<feature type="binding site" evidence="14">
    <location>
        <position position="150"/>
    </location>
    <ligand>
        <name>ATP</name>
        <dbReference type="ChEBI" id="CHEBI:30616"/>
    </ligand>
</feature>
<dbReference type="PIRSF" id="PIRSF004930">
    <property type="entry name" value="Tln_factor_SUA5"/>
    <property type="match status" value="1"/>
</dbReference>
<evidence type="ECO:0000256" key="10">
    <source>
        <dbReference type="ARBA" id="ARBA00022840"/>
    </source>
</evidence>
<name>A0A934IM52_9HYPH</name>
<feature type="binding site" evidence="14">
    <location>
        <position position="42"/>
    </location>
    <ligand>
        <name>L-threonine</name>
        <dbReference type="ChEBI" id="CHEBI:57926"/>
    </ligand>
</feature>
<keyword evidence="9 13" id="KW-0547">Nucleotide-binding</keyword>
<dbReference type="GO" id="GO:0003725">
    <property type="term" value="F:double-stranded RNA binding"/>
    <property type="evidence" value="ECO:0007669"/>
    <property type="project" value="UniProtKB-UniRule"/>
</dbReference>
<dbReference type="NCBIfam" id="TIGR00057">
    <property type="entry name" value="L-threonylcarbamoyladenylate synthase"/>
    <property type="match status" value="1"/>
</dbReference>
<dbReference type="GO" id="GO:0006450">
    <property type="term" value="P:regulation of translational fidelity"/>
    <property type="evidence" value="ECO:0007669"/>
    <property type="project" value="TreeGrafter"/>
</dbReference>
<evidence type="ECO:0000256" key="8">
    <source>
        <dbReference type="ARBA" id="ARBA00022695"/>
    </source>
</evidence>
<dbReference type="AlphaFoldDB" id="A0A934IM52"/>
<keyword evidence="8 13" id="KW-0548">Nucleotidyltransferase</keyword>
<evidence type="ECO:0000256" key="1">
    <source>
        <dbReference type="ARBA" id="ARBA00004496"/>
    </source>
</evidence>
<dbReference type="EC" id="2.7.7.87" evidence="3 13"/>
<feature type="binding site" evidence="14">
    <location>
        <position position="188"/>
    </location>
    <ligand>
        <name>L-threonine</name>
        <dbReference type="ChEBI" id="CHEBI:57926"/>
    </ligand>
</feature>
<dbReference type="InterPro" id="IPR050156">
    <property type="entry name" value="TC-AMP_synthase_SUA5"/>
</dbReference>
<proteinExistence type="inferred from homology"/>
<feature type="domain" description="YrdC-like" evidence="16">
    <location>
        <begin position="20"/>
        <end position="205"/>
    </location>
</feature>
<dbReference type="InterPro" id="IPR038385">
    <property type="entry name" value="Sua5/YwlC_C"/>
</dbReference>
<feature type="binding site" evidence="14">
    <location>
        <position position="148"/>
    </location>
    <ligand>
        <name>L-threonine</name>
        <dbReference type="ChEBI" id="CHEBI:57926"/>
    </ligand>
</feature>
<keyword evidence="10 13" id="KW-0067">ATP-binding</keyword>
<dbReference type="RefSeq" id="WP_198880800.1">
    <property type="nucleotide sequence ID" value="NZ_JAEKJA010000003.1"/>
</dbReference>
<feature type="binding site" evidence="14">
    <location>
        <position position="129"/>
    </location>
    <ligand>
        <name>L-threonine</name>
        <dbReference type="ChEBI" id="CHEBI:57926"/>
    </ligand>
</feature>
<dbReference type="Proteomes" id="UP000609531">
    <property type="component" value="Unassembled WGS sequence"/>
</dbReference>
<comment type="subcellular location">
    <subcellularLocation>
        <location evidence="1 13">Cytoplasm</location>
    </subcellularLocation>
</comment>
<evidence type="ECO:0000256" key="9">
    <source>
        <dbReference type="ARBA" id="ARBA00022741"/>
    </source>
</evidence>
<dbReference type="GO" id="GO:0008033">
    <property type="term" value="P:tRNA processing"/>
    <property type="evidence" value="ECO:0007669"/>
    <property type="project" value="UniProtKB-KW"/>
</dbReference>
<evidence type="ECO:0000256" key="5">
    <source>
        <dbReference type="ARBA" id="ARBA00022490"/>
    </source>
</evidence>
<sequence length="351" mass="35561">MVPTSPSPALPLRIDAAPLEAAREAAVRLIAAGGLVALPSETVYGLCADARSDTAVARLYAAKGRPSTNPLIVHVADLAGAEAVAAFTEPARRLAAAFWPGPLTIVLPRRAEGGISDAACAGGPTIAVRVPEPALFRAVAGDVGAVVAPSANRSGRVSATSADAVVEELDGRIDLVVDGGPSPIGVESTVIDMTGAPRLLRPGAIAEDALSAVVGPLAGATVGAASDAGPTGPLRSPGLLASHYAPRARLRLDVAADEVRPDEAWLALGEATSPARPEWTYRLSPSSDLREAARRLYHGLRALDATGAAVIAVSPIPAIGIGAAIRDRLGRAAAPRPAPSELSTEPQKATR</sequence>
<evidence type="ECO:0000256" key="12">
    <source>
        <dbReference type="ARBA" id="ARBA00048366"/>
    </source>
</evidence>
<accession>A0A934IM52</accession>
<evidence type="ECO:0000313" key="18">
    <source>
        <dbReference type="Proteomes" id="UP000609531"/>
    </source>
</evidence>
<feature type="binding site" evidence="14">
    <location>
        <position position="69"/>
    </location>
    <ligand>
        <name>ATP</name>
        <dbReference type="ChEBI" id="CHEBI:30616"/>
    </ligand>
</feature>
<dbReference type="PROSITE" id="PS51163">
    <property type="entry name" value="YRDC"/>
    <property type="match status" value="1"/>
</dbReference>
<organism evidence="17 18">
    <name type="scientific">Acuticoccus mangrovi</name>
    <dbReference type="NCBI Taxonomy" id="2796142"/>
    <lineage>
        <taxon>Bacteria</taxon>
        <taxon>Pseudomonadati</taxon>
        <taxon>Pseudomonadota</taxon>
        <taxon>Alphaproteobacteria</taxon>
        <taxon>Hyphomicrobiales</taxon>
        <taxon>Amorphaceae</taxon>
        <taxon>Acuticoccus</taxon>
    </lineage>
</organism>
<keyword evidence="18" id="KW-1185">Reference proteome</keyword>
<dbReference type="GO" id="GO:0000049">
    <property type="term" value="F:tRNA binding"/>
    <property type="evidence" value="ECO:0007669"/>
    <property type="project" value="TreeGrafter"/>
</dbReference>
<comment type="caution">
    <text evidence="17">The sequence shown here is derived from an EMBL/GenBank/DDBJ whole genome shotgun (WGS) entry which is preliminary data.</text>
</comment>
<evidence type="ECO:0000256" key="4">
    <source>
        <dbReference type="ARBA" id="ARBA00015492"/>
    </source>
</evidence>
<feature type="binding site" evidence="14">
    <location>
        <position position="74"/>
    </location>
    <ligand>
        <name>L-threonine</name>
        <dbReference type="ChEBI" id="CHEBI:57926"/>
    </ligand>
</feature>
<gene>
    <name evidence="17" type="ORF">JCR33_04295</name>
</gene>
<dbReference type="Pfam" id="PF03481">
    <property type="entry name" value="Sua5_C"/>
    <property type="match status" value="1"/>
</dbReference>
<evidence type="ECO:0000256" key="6">
    <source>
        <dbReference type="ARBA" id="ARBA00022679"/>
    </source>
</evidence>
<dbReference type="GO" id="GO:0005524">
    <property type="term" value="F:ATP binding"/>
    <property type="evidence" value="ECO:0007669"/>
    <property type="project" value="UniProtKB-UniRule"/>
</dbReference>
<keyword evidence="6 13" id="KW-0808">Transferase</keyword>
<evidence type="ECO:0000256" key="15">
    <source>
        <dbReference type="SAM" id="MobiDB-lite"/>
    </source>
</evidence>
<feature type="binding site" evidence="14">
    <location>
        <position position="158"/>
    </location>
    <ligand>
        <name>ATP</name>
        <dbReference type="ChEBI" id="CHEBI:30616"/>
    </ligand>
</feature>
<evidence type="ECO:0000256" key="14">
    <source>
        <dbReference type="PIRSR" id="PIRSR004930-1"/>
    </source>
</evidence>
<comment type="similarity">
    <text evidence="2 13">Belongs to the SUA5 family.</text>
</comment>
<dbReference type="GO" id="GO:0061710">
    <property type="term" value="F:L-threonylcarbamoyladenylate synthase"/>
    <property type="evidence" value="ECO:0007669"/>
    <property type="project" value="UniProtKB-EC"/>
</dbReference>
<protein>
    <recommendedName>
        <fullName evidence="4 13">Threonylcarbamoyl-AMP synthase</fullName>
        <shortName evidence="13">TC-AMP synthase</shortName>
        <ecNumber evidence="3 13">2.7.7.87</ecNumber>
    </recommendedName>
    <alternativeName>
        <fullName evidence="11 13">L-threonylcarbamoyladenylate synthase</fullName>
    </alternativeName>
</protein>
<feature type="binding site" evidence="14">
    <location>
        <position position="244"/>
    </location>
    <ligand>
        <name>ATP</name>
        <dbReference type="ChEBI" id="CHEBI:30616"/>
    </ligand>
</feature>
<feature type="region of interest" description="Disordered" evidence="15">
    <location>
        <begin position="332"/>
        <end position="351"/>
    </location>
</feature>
<keyword evidence="7 13" id="KW-0819">tRNA processing</keyword>
<dbReference type="Gene3D" id="3.90.870.10">
    <property type="entry name" value="DHBP synthase"/>
    <property type="match status" value="1"/>
</dbReference>
<evidence type="ECO:0000313" key="17">
    <source>
        <dbReference type="EMBL" id="MBJ3774893.1"/>
    </source>
</evidence>
<evidence type="ECO:0000256" key="7">
    <source>
        <dbReference type="ARBA" id="ARBA00022694"/>
    </source>
</evidence>
<evidence type="ECO:0000256" key="11">
    <source>
        <dbReference type="ARBA" id="ARBA00029774"/>
    </source>
</evidence>
<dbReference type="InterPro" id="IPR017945">
    <property type="entry name" value="DHBP_synth_RibB-like_a/b_dom"/>
</dbReference>
<dbReference type="InterPro" id="IPR010923">
    <property type="entry name" value="T(6)A37_SUA5"/>
</dbReference>
<feature type="binding site" evidence="14">
    <location>
        <position position="201"/>
    </location>
    <ligand>
        <name>ATP</name>
        <dbReference type="ChEBI" id="CHEBI:30616"/>
    </ligand>
</feature>
<evidence type="ECO:0000256" key="13">
    <source>
        <dbReference type="PIRNR" id="PIRNR004930"/>
    </source>
</evidence>
<comment type="function">
    <text evidence="13">Required for the formation of a threonylcarbamoyl group on adenosine at position 37 (t(6)A37) in tRNAs that read codons beginning with adenine.</text>
</comment>
<evidence type="ECO:0000259" key="16">
    <source>
        <dbReference type="PROSITE" id="PS51163"/>
    </source>
</evidence>
<feature type="compositionally biased region" description="Polar residues" evidence="15">
    <location>
        <begin position="341"/>
        <end position="351"/>
    </location>
</feature>
<dbReference type="SUPFAM" id="SSF55821">
    <property type="entry name" value="YrdC/RibB"/>
    <property type="match status" value="1"/>
</dbReference>
<feature type="binding site" evidence="14">
    <location>
        <position position="65"/>
    </location>
    <ligand>
        <name>ATP</name>
        <dbReference type="ChEBI" id="CHEBI:30616"/>
    </ligand>
</feature>
<dbReference type="InterPro" id="IPR006070">
    <property type="entry name" value="Sua5-like_dom"/>
</dbReference>
<evidence type="ECO:0000256" key="3">
    <source>
        <dbReference type="ARBA" id="ARBA00012584"/>
    </source>
</evidence>
<reference evidence="17" key="1">
    <citation type="submission" date="2020-12" db="EMBL/GenBank/DDBJ databases">
        <title>Bacterial taxonomy.</title>
        <authorList>
            <person name="Pan X."/>
        </authorList>
    </citation>
    <scope>NUCLEOTIDE SEQUENCE</scope>
    <source>
        <strain evidence="17">B2012</strain>
    </source>
</reference>
<dbReference type="PANTHER" id="PTHR17490">
    <property type="entry name" value="SUA5"/>
    <property type="match status" value="1"/>
</dbReference>